<sequence length="127" mass="13729">MPGTHFAPRLPEEELAALAIGTVDDLARRLARHALRPLTVPGTAADDGTRARGEALAYLHMLNLLQQAIGHLETLAAEQAAAAGAGYPQIGRACNISRQGARRRWPGLVTSDTPHRPPRRTDRTRSQ</sequence>
<evidence type="ECO:0000256" key="1">
    <source>
        <dbReference type="SAM" id="MobiDB-lite"/>
    </source>
</evidence>
<gene>
    <name evidence="2" type="ORF">SAMN05216252_12830</name>
</gene>
<dbReference type="RefSeq" id="WP_089228054.1">
    <property type="nucleotide sequence ID" value="NZ_FZOF01000028.1"/>
</dbReference>
<feature type="compositionally biased region" description="Basic and acidic residues" evidence="1">
    <location>
        <begin position="113"/>
        <end position="127"/>
    </location>
</feature>
<dbReference type="AlphaFoldDB" id="A0A239MWN6"/>
<name>A0A239MWN6_9ACTN</name>
<keyword evidence="3" id="KW-1185">Reference proteome</keyword>
<evidence type="ECO:0000313" key="2">
    <source>
        <dbReference type="EMBL" id="SNT46554.1"/>
    </source>
</evidence>
<dbReference type="Proteomes" id="UP000198280">
    <property type="component" value="Unassembled WGS sequence"/>
</dbReference>
<dbReference type="OrthoDB" id="4321675at2"/>
<feature type="region of interest" description="Disordered" evidence="1">
    <location>
        <begin position="101"/>
        <end position="127"/>
    </location>
</feature>
<organism evidence="2 3">
    <name type="scientific">Actinacidiphila glaucinigra</name>
    <dbReference type="NCBI Taxonomy" id="235986"/>
    <lineage>
        <taxon>Bacteria</taxon>
        <taxon>Bacillati</taxon>
        <taxon>Actinomycetota</taxon>
        <taxon>Actinomycetes</taxon>
        <taxon>Kitasatosporales</taxon>
        <taxon>Streptomycetaceae</taxon>
        <taxon>Actinacidiphila</taxon>
    </lineage>
</organism>
<accession>A0A239MWN6</accession>
<proteinExistence type="predicted"/>
<evidence type="ECO:0000313" key="3">
    <source>
        <dbReference type="Proteomes" id="UP000198280"/>
    </source>
</evidence>
<reference evidence="2 3" key="1">
    <citation type="submission" date="2017-06" db="EMBL/GenBank/DDBJ databases">
        <authorList>
            <person name="Kim H.J."/>
            <person name="Triplett B.A."/>
        </authorList>
    </citation>
    <scope>NUCLEOTIDE SEQUENCE [LARGE SCALE GENOMIC DNA]</scope>
    <source>
        <strain evidence="2 3">CGMCC 4.1858</strain>
    </source>
</reference>
<protein>
    <submittedName>
        <fullName evidence="2">Uncharacterized protein</fullName>
    </submittedName>
</protein>
<dbReference type="EMBL" id="FZOF01000028">
    <property type="protein sequence ID" value="SNT46554.1"/>
    <property type="molecule type" value="Genomic_DNA"/>
</dbReference>